<evidence type="ECO:0000256" key="4">
    <source>
        <dbReference type="ARBA" id="ARBA00022741"/>
    </source>
</evidence>
<comment type="similarity">
    <text evidence="10">Belongs to the protein kinase superfamily.</text>
</comment>
<feature type="binding site" evidence="9">
    <location>
        <position position="180"/>
    </location>
    <ligand>
        <name>ATP</name>
        <dbReference type="ChEBI" id="CHEBI:30616"/>
    </ligand>
</feature>
<evidence type="ECO:0000256" key="1">
    <source>
        <dbReference type="ARBA" id="ARBA00012513"/>
    </source>
</evidence>
<keyword evidence="11" id="KW-0472">Membrane</keyword>
<sequence>MTKLPSPLVQHCIFEPRKNDFRSEIHCCATAPKCQNGSVTPIRRPDWTDEAENEEILLRRSKNNETSVNRQLSRFYSPILPSKTLFPVQEKNSQSAQTAAEIAVVRRHSILFSHNRKHQWKKRKFRARKLYQNTEDISNHENNKNKNYLQVTTSSHQLLGQGGFGAVYIGILAGKLVAIKQLHKTIKEKLVENSFCAEMNMFGLDHPNIVKILTFSSLEAEIEIVYEYVSKKNLQQLIHDSEIEIEPMKKVKFCRQIADALQYCHKNNILHLDVKPSNVLISCDGNDCKLTDFGCSRRIHHDQLNVEGNTLNLGQSGTLIYKCPELLRGQQPTIKADVYSYGLLLWECVMRQIPFGGINQHTVVFCVVAKQLRPYNCKVLLFLFVLDFLISVLHDIFTFIGRSRSRGLDGVKSIYSIRWIRVRFLYFKDSILNYEVHEKFSPSLRRQFSPTNFQIGIQIADHNQIVDSRIKF</sequence>
<feature type="transmembrane region" description="Helical" evidence="11">
    <location>
        <begin position="379"/>
        <end position="400"/>
    </location>
</feature>
<keyword evidence="14" id="KW-1185">Reference proteome</keyword>
<evidence type="ECO:0000256" key="8">
    <source>
        <dbReference type="ARBA" id="ARBA00048679"/>
    </source>
</evidence>
<dbReference type="InterPro" id="IPR008271">
    <property type="entry name" value="Ser/Thr_kinase_AS"/>
</dbReference>
<keyword evidence="5 13" id="KW-0418">Kinase</keyword>
<dbReference type="InterPro" id="IPR017441">
    <property type="entry name" value="Protein_kinase_ATP_BS"/>
</dbReference>
<dbReference type="InterPro" id="IPR051681">
    <property type="entry name" value="Ser/Thr_Kinases-Pseudokinases"/>
</dbReference>
<evidence type="ECO:0000256" key="11">
    <source>
        <dbReference type="SAM" id="Phobius"/>
    </source>
</evidence>
<dbReference type="Gene3D" id="1.10.510.10">
    <property type="entry name" value="Transferase(Phosphotransferase) domain 1"/>
    <property type="match status" value="1"/>
</dbReference>
<proteinExistence type="inferred from homology"/>
<keyword evidence="11" id="KW-0812">Transmembrane</keyword>
<keyword evidence="4 9" id="KW-0547">Nucleotide-binding</keyword>
<accession>A0ABR3K6F7</accession>
<feature type="domain" description="Protein kinase" evidence="12">
    <location>
        <begin position="153"/>
        <end position="420"/>
    </location>
</feature>
<evidence type="ECO:0000256" key="2">
    <source>
        <dbReference type="ARBA" id="ARBA00022527"/>
    </source>
</evidence>
<protein>
    <recommendedName>
        <fullName evidence="1">non-specific serine/threonine protein kinase</fullName>
        <ecNumber evidence="1">2.7.11.1</ecNumber>
    </recommendedName>
</protein>
<keyword evidence="2 10" id="KW-0723">Serine/threonine-protein kinase</keyword>
<evidence type="ECO:0000256" key="5">
    <source>
        <dbReference type="ARBA" id="ARBA00022777"/>
    </source>
</evidence>
<dbReference type="SUPFAM" id="SSF56112">
    <property type="entry name" value="Protein kinase-like (PK-like)"/>
    <property type="match status" value="1"/>
</dbReference>
<dbReference type="PROSITE" id="PS50011">
    <property type="entry name" value="PROTEIN_KINASE_DOM"/>
    <property type="match status" value="1"/>
</dbReference>
<dbReference type="EMBL" id="JBEUSY010000501">
    <property type="protein sequence ID" value="KAL1228686.1"/>
    <property type="molecule type" value="Genomic_DNA"/>
</dbReference>
<evidence type="ECO:0000256" key="6">
    <source>
        <dbReference type="ARBA" id="ARBA00022840"/>
    </source>
</evidence>
<comment type="catalytic activity">
    <reaction evidence="8">
        <text>L-seryl-[protein] + ATP = O-phospho-L-seryl-[protein] + ADP + H(+)</text>
        <dbReference type="Rhea" id="RHEA:17989"/>
        <dbReference type="Rhea" id="RHEA-COMP:9863"/>
        <dbReference type="Rhea" id="RHEA-COMP:11604"/>
        <dbReference type="ChEBI" id="CHEBI:15378"/>
        <dbReference type="ChEBI" id="CHEBI:29999"/>
        <dbReference type="ChEBI" id="CHEBI:30616"/>
        <dbReference type="ChEBI" id="CHEBI:83421"/>
        <dbReference type="ChEBI" id="CHEBI:456216"/>
        <dbReference type="EC" id="2.7.11.1"/>
    </reaction>
</comment>
<dbReference type="PROSITE" id="PS00108">
    <property type="entry name" value="PROTEIN_KINASE_ST"/>
    <property type="match status" value="1"/>
</dbReference>
<evidence type="ECO:0000313" key="13">
    <source>
        <dbReference type="EMBL" id="KAL1228686.1"/>
    </source>
</evidence>
<keyword evidence="3" id="KW-0808">Transferase</keyword>
<evidence type="ECO:0000256" key="7">
    <source>
        <dbReference type="ARBA" id="ARBA00047899"/>
    </source>
</evidence>
<organism evidence="13 14">
    <name type="scientific">Trichinella spiralis</name>
    <name type="common">Trichina worm</name>
    <dbReference type="NCBI Taxonomy" id="6334"/>
    <lineage>
        <taxon>Eukaryota</taxon>
        <taxon>Metazoa</taxon>
        <taxon>Ecdysozoa</taxon>
        <taxon>Nematoda</taxon>
        <taxon>Enoplea</taxon>
        <taxon>Dorylaimia</taxon>
        <taxon>Trichinellida</taxon>
        <taxon>Trichinellidae</taxon>
        <taxon>Trichinella</taxon>
    </lineage>
</organism>
<keyword evidence="11" id="KW-1133">Transmembrane helix</keyword>
<dbReference type="Proteomes" id="UP001558632">
    <property type="component" value="Unassembled WGS sequence"/>
</dbReference>
<reference evidence="13 14" key="1">
    <citation type="submission" date="2024-07" db="EMBL/GenBank/DDBJ databases">
        <title>Enhanced genomic and transcriptomic resources for Trichinella pseudospiralis and T. spiralis underpin the discovery of pronounced molecular differences between stages and species.</title>
        <authorList>
            <person name="Pasi K.K."/>
            <person name="La Rosa G."/>
            <person name="Gomez-Morales M.A."/>
            <person name="Tosini F."/>
            <person name="Sumanam S."/>
            <person name="Young N.D."/>
            <person name="Chang B.C."/>
            <person name="Robin G.B."/>
        </authorList>
    </citation>
    <scope>NUCLEOTIDE SEQUENCE [LARGE SCALE GENOMIC DNA]</scope>
    <source>
        <strain evidence="13">ISS534</strain>
    </source>
</reference>
<dbReference type="InterPro" id="IPR000719">
    <property type="entry name" value="Prot_kinase_dom"/>
</dbReference>
<evidence type="ECO:0000313" key="14">
    <source>
        <dbReference type="Proteomes" id="UP001558632"/>
    </source>
</evidence>
<evidence type="ECO:0000256" key="9">
    <source>
        <dbReference type="PROSITE-ProRule" id="PRU10141"/>
    </source>
</evidence>
<evidence type="ECO:0000256" key="3">
    <source>
        <dbReference type="ARBA" id="ARBA00022679"/>
    </source>
</evidence>
<keyword evidence="6 9" id="KW-0067">ATP-binding</keyword>
<dbReference type="PANTHER" id="PTHR44329">
    <property type="entry name" value="SERINE/THREONINE-PROTEIN KINASE TNNI3K-RELATED"/>
    <property type="match status" value="1"/>
</dbReference>
<dbReference type="SMART" id="SM00220">
    <property type="entry name" value="S_TKc"/>
    <property type="match status" value="1"/>
</dbReference>
<comment type="catalytic activity">
    <reaction evidence="7">
        <text>L-threonyl-[protein] + ATP = O-phospho-L-threonyl-[protein] + ADP + H(+)</text>
        <dbReference type="Rhea" id="RHEA:46608"/>
        <dbReference type="Rhea" id="RHEA-COMP:11060"/>
        <dbReference type="Rhea" id="RHEA-COMP:11605"/>
        <dbReference type="ChEBI" id="CHEBI:15378"/>
        <dbReference type="ChEBI" id="CHEBI:30013"/>
        <dbReference type="ChEBI" id="CHEBI:30616"/>
        <dbReference type="ChEBI" id="CHEBI:61977"/>
        <dbReference type="ChEBI" id="CHEBI:456216"/>
        <dbReference type="EC" id="2.7.11.1"/>
    </reaction>
</comment>
<dbReference type="Pfam" id="PF00069">
    <property type="entry name" value="Pkinase"/>
    <property type="match status" value="1"/>
</dbReference>
<name>A0ABR3K6F7_TRISP</name>
<dbReference type="InterPro" id="IPR011009">
    <property type="entry name" value="Kinase-like_dom_sf"/>
</dbReference>
<dbReference type="GO" id="GO:0016301">
    <property type="term" value="F:kinase activity"/>
    <property type="evidence" value="ECO:0007669"/>
    <property type="project" value="UniProtKB-KW"/>
</dbReference>
<comment type="caution">
    <text evidence="13">The sequence shown here is derived from an EMBL/GenBank/DDBJ whole genome shotgun (WGS) entry which is preliminary data.</text>
</comment>
<gene>
    <name evidence="13" type="ORF">TSPI_04352</name>
</gene>
<dbReference type="EC" id="2.7.11.1" evidence="1"/>
<dbReference type="PROSITE" id="PS00107">
    <property type="entry name" value="PROTEIN_KINASE_ATP"/>
    <property type="match status" value="1"/>
</dbReference>
<evidence type="ECO:0000256" key="10">
    <source>
        <dbReference type="RuleBase" id="RU000304"/>
    </source>
</evidence>
<evidence type="ECO:0000259" key="12">
    <source>
        <dbReference type="PROSITE" id="PS50011"/>
    </source>
</evidence>
<dbReference type="PANTHER" id="PTHR44329:SF285">
    <property type="entry name" value="V-MOS MOLONEY MURINE SARCOMA VIRAL ONCO HOMOLOG"/>
    <property type="match status" value="1"/>
</dbReference>